<reference evidence="1 2" key="1">
    <citation type="submission" date="2016-11" db="EMBL/GenBank/DDBJ databases">
        <authorList>
            <person name="Manzoor S."/>
        </authorList>
    </citation>
    <scope>NUCLEOTIDE SEQUENCE [LARGE SCALE GENOMIC DNA]</scope>
    <source>
        <strain evidence="1">Clostridium ultunense strain Esp</strain>
    </source>
</reference>
<evidence type="ECO:0000313" key="2">
    <source>
        <dbReference type="Proteomes" id="UP000245423"/>
    </source>
</evidence>
<organism evidence="1 2">
    <name type="scientific">[Clostridium] ultunense Esp</name>
    <dbReference type="NCBI Taxonomy" id="1288971"/>
    <lineage>
        <taxon>Bacteria</taxon>
        <taxon>Bacillati</taxon>
        <taxon>Bacillota</taxon>
        <taxon>Tissierellia</taxon>
        <taxon>Tissierellales</taxon>
        <taxon>Tepidimicrobiaceae</taxon>
        <taxon>Schnuerera</taxon>
    </lineage>
</organism>
<gene>
    <name evidence="1" type="ORF">CUESP1_1870</name>
</gene>
<dbReference type="AlphaFoldDB" id="A0A1M4PP44"/>
<protein>
    <submittedName>
        <fullName evidence="1">Uncharacterized protein</fullName>
    </submittedName>
</protein>
<proteinExistence type="predicted"/>
<name>A0A1M4PP44_9FIRM</name>
<keyword evidence="2" id="KW-1185">Reference proteome</keyword>
<accession>A0A1M4PP44</accession>
<dbReference type="OrthoDB" id="1707719at2"/>
<sequence length="421" mass="49382">MKIFFRSNQLVLNSKEEFILFGLNSQGGLEYTLLDSSSQILNRFLLHKDNVLKYDIDIDTSDKIHLIALMKSGELNYSLYENGNWSNAIIAKFDLQSKVYGDINILAESNNIDIIYGYANLINSKLWTIQHVTGYNQSWEQNIVVKFASNKNTASYIIDRDSLGNIQLIYNSVEGYISQIYHTFYNTYAKKWNPSPQKISTSNINKIFPYIFVDTKNNIHSLWLEDLDRNRILKYSRFGSDGERKYIWNQVKIPYIPNCSNYPIIFEEKGLLKIIYNKSDSIGYIYSADYGNTWYHGEDNQINFSNTKLIKISNYLRDSKDIKINHIYASIEKDLDFIFLDYFMPSDIELSNTEEDMKETIEKDRLENIEAKIDELLNMQQTVNFILSENINSQKKIEKNVEYILEILMNKKSSFFDKLFK</sequence>
<dbReference type="EMBL" id="LT669839">
    <property type="protein sequence ID" value="SHD77230.1"/>
    <property type="molecule type" value="Genomic_DNA"/>
</dbReference>
<evidence type="ECO:0000313" key="1">
    <source>
        <dbReference type="EMBL" id="SHD77230.1"/>
    </source>
</evidence>
<dbReference type="RefSeq" id="WP_025641264.1">
    <property type="nucleotide sequence ID" value="NZ_LT669839.1"/>
</dbReference>
<dbReference type="Proteomes" id="UP000245423">
    <property type="component" value="Chromosome 1"/>
</dbReference>